<dbReference type="PANTHER" id="PTHR31286">
    <property type="entry name" value="GLYCINE-RICH CELL WALL STRUCTURAL PROTEIN 1.8-LIKE"/>
    <property type="match status" value="1"/>
</dbReference>
<dbReference type="InterPro" id="IPR040256">
    <property type="entry name" value="At4g02000-like"/>
</dbReference>
<comment type="caution">
    <text evidence="3">The sequence shown here is derived from an EMBL/GenBank/DDBJ whole genome shotgun (WGS) entry which is preliminary data.</text>
</comment>
<sequence>MEDIAPSKPLPPLDLSLHSVPVPVVKGNVISVTLDEEVYRESLEECRSNLIGRVLLPKGSKPARLEDLQIKLSSLWKPQGHWLLVPLGKGYFDLHFSSVEERQRIWAFGSCNLDPRILRLSPWIPDFNPEDQRNSHVQTWVRIYRLSQEYWHFKHLAAIARGIGTPLKIDDATRMRKFGYYARVLVDIDLSNPLLDTLWVERQDYGFNVDLFYENLPHFCACCKSIGHLAANCRIARKSAGAQRSNEERPISPGRSQSRKPHGAKIWARTNKSNAATGPVDNKVNGIPTMALFEAGGTGSVPLVANNDSQVKSLDKGCPSPKSSSQKSVGSTKKWGDTSDDESMDEEQMSTPLLPTDDIGNNRGVEFAEVSTQEML</sequence>
<evidence type="ECO:0000313" key="4">
    <source>
        <dbReference type="Proteomes" id="UP001415857"/>
    </source>
</evidence>
<evidence type="ECO:0000313" key="3">
    <source>
        <dbReference type="EMBL" id="KAK9266738.1"/>
    </source>
</evidence>
<evidence type="ECO:0000259" key="2">
    <source>
        <dbReference type="Pfam" id="PF14111"/>
    </source>
</evidence>
<dbReference type="PANTHER" id="PTHR31286:SF60">
    <property type="entry name" value="PROTEIN, PUTATIVE-RELATED"/>
    <property type="match status" value="1"/>
</dbReference>
<evidence type="ECO:0000256" key="1">
    <source>
        <dbReference type="SAM" id="MobiDB-lite"/>
    </source>
</evidence>
<protein>
    <recommendedName>
        <fullName evidence="2">DUF4283 domain-containing protein</fullName>
    </recommendedName>
</protein>
<feature type="region of interest" description="Disordered" evidence="1">
    <location>
        <begin position="310"/>
        <end position="362"/>
    </location>
</feature>
<dbReference type="Pfam" id="PF14111">
    <property type="entry name" value="DUF4283"/>
    <property type="match status" value="1"/>
</dbReference>
<feature type="compositionally biased region" description="Acidic residues" evidence="1">
    <location>
        <begin position="338"/>
        <end position="348"/>
    </location>
</feature>
<gene>
    <name evidence="3" type="ORF">L1049_027276</name>
</gene>
<feature type="domain" description="DUF4283" evidence="2">
    <location>
        <begin position="44"/>
        <end position="130"/>
    </location>
</feature>
<reference evidence="3 4" key="1">
    <citation type="journal article" date="2024" name="Plant J.">
        <title>Genome sequences and population genomics reveal climatic adaptation and genomic divergence between two closely related sweetgum species.</title>
        <authorList>
            <person name="Xu W.Q."/>
            <person name="Ren C.Q."/>
            <person name="Zhang X.Y."/>
            <person name="Comes H.P."/>
            <person name="Liu X.H."/>
            <person name="Li Y.G."/>
            <person name="Kettle C.J."/>
            <person name="Jalonen R."/>
            <person name="Gaisberger H."/>
            <person name="Ma Y.Z."/>
            <person name="Qiu Y.X."/>
        </authorList>
    </citation>
    <scope>NUCLEOTIDE SEQUENCE [LARGE SCALE GENOMIC DNA]</scope>
    <source>
        <strain evidence="3">Hangzhou</strain>
    </source>
</reference>
<feature type="region of interest" description="Disordered" evidence="1">
    <location>
        <begin position="239"/>
        <end position="281"/>
    </location>
</feature>
<feature type="compositionally biased region" description="Low complexity" evidence="1">
    <location>
        <begin position="316"/>
        <end position="333"/>
    </location>
</feature>
<proteinExistence type="predicted"/>
<dbReference type="Proteomes" id="UP001415857">
    <property type="component" value="Unassembled WGS sequence"/>
</dbReference>
<name>A0AAP0N672_LIQFO</name>
<organism evidence="3 4">
    <name type="scientific">Liquidambar formosana</name>
    <name type="common">Formosan gum</name>
    <dbReference type="NCBI Taxonomy" id="63359"/>
    <lineage>
        <taxon>Eukaryota</taxon>
        <taxon>Viridiplantae</taxon>
        <taxon>Streptophyta</taxon>
        <taxon>Embryophyta</taxon>
        <taxon>Tracheophyta</taxon>
        <taxon>Spermatophyta</taxon>
        <taxon>Magnoliopsida</taxon>
        <taxon>eudicotyledons</taxon>
        <taxon>Gunneridae</taxon>
        <taxon>Pentapetalae</taxon>
        <taxon>Saxifragales</taxon>
        <taxon>Altingiaceae</taxon>
        <taxon>Liquidambar</taxon>
    </lineage>
</organism>
<accession>A0AAP0N672</accession>
<dbReference type="EMBL" id="JBBPBK010000075">
    <property type="protein sequence ID" value="KAK9266738.1"/>
    <property type="molecule type" value="Genomic_DNA"/>
</dbReference>
<dbReference type="InterPro" id="IPR025558">
    <property type="entry name" value="DUF4283"/>
</dbReference>
<keyword evidence="4" id="KW-1185">Reference proteome</keyword>
<dbReference type="AlphaFoldDB" id="A0AAP0N672"/>